<dbReference type="PANTHER" id="PTHR43244">
    <property type="match status" value="1"/>
</dbReference>
<feature type="domain" description="Luciferase-like" evidence="2">
    <location>
        <begin position="8"/>
        <end position="283"/>
    </location>
</feature>
<sequence>MCFDRTFPAAQVTDFARRLDGGADQLWIIEDCFYTAGASLAAAALAVSDRLTVGTGILPAVVRTTAVTAMEIATLCDLGPGRVLPGIGHGVQSWMGQMGVRPASPLTALEEVLTGVRRLLAGERVTMHGSHVYLDDVQLYHPPQEVPPLLAGVRGPKSMALAGRAADGVVLAEPAGPAYVRWAFEQAGHPERFRVVTFSMLCIERDRRTAYTQMAPWLATLLDDPKPGIQTLPFSDELIARYREHGVEGLVTMPPEWWTELGPIGTLDDALEHVAALEAAGADSIAMFPSSNLETARKQIDDVLRIAAR</sequence>
<dbReference type="AlphaFoldDB" id="A0A6L9S2K6"/>
<organism evidence="3 4">
    <name type="scientific">Phytoactinopolyspora halotolerans</name>
    <dbReference type="NCBI Taxonomy" id="1981512"/>
    <lineage>
        <taxon>Bacteria</taxon>
        <taxon>Bacillati</taxon>
        <taxon>Actinomycetota</taxon>
        <taxon>Actinomycetes</taxon>
        <taxon>Jiangellales</taxon>
        <taxon>Jiangellaceae</taxon>
        <taxon>Phytoactinopolyspora</taxon>
    </lineage>
</organism>
<protein>
    <submittedName>
        <fullName evidence="3">LLM class flavin-dependent oxidoreductase</fullName>
    </submittedName>
</protein>
<keyword evidence="4" id="KW-1185">Reference proteome</keyword>
<dbReference type="CDD" id="cd01097">
    <property type="entry name" value="Tetrahydromethanopterin_reductase"/>
    <property type="match status" value="1"/>
</dbReference>
<dbReference type="GO" id="GO:0016705">
    <property type="term" value="F:oxidoreductase activity, acting on paired donors, with incorporation or reduction of molecular oxygen"/>
    <property type="evidence" value="ECO:0007669"/>
    <property type="project" value="InterPro"/>
</dbReference>
<dbReference type="PANTHER" id="PTHR43244:SF1">
    <property type="entry name" value="5,10-METHYLENETETRAHYDROMETHANOPTERIN REDUCTASE"/>
    <property type="match status" value="1"/>
</dbReference>
<comment type="caution">
    <text evidence="3">The sequence shown here is derived from an EMBL/GenBank/DDBJ whole genome shotgun (WGS) entry which is preliminary data.</text>
</comment>
<evidence type="ECO:0000259" key="2">
    <source>
        <dbReference type="Pfam" id="PF00296"/>
    </source>
</evidence>
<name>A0A6L9S2K6_9ACTN</name>
<reference evidence="3 4" key="1">
    <citation type="submission" date="2020-02" db="EMBL/GenBank/DDBJ databases">
        <authorList>
            <person name="Li X.-J."/>
            <person name="Han X.-M."/>
        </authorList>
    </citation>
    <scope>NUCLEOTIDE SEQUENCE [LARGE SCALE GENOMIC DNA]</scope>
    <source>
        <strain evidence="3 4">CCTCC AB 2017055</strain>
    </source>
</reference>
<evidence type="ECO:0000256" key="1">
    <source>
        <dbReference type="ARBA" id="ARBA00023002"/>
    </source>
</evidence>
<evidence type="ECO:0000313" key="4">
    <source>
        <dbReference type="Proteomes" id="UP000475214"/>
    </source>
</evidence>
<dbReference type="SUPFAM" id="SSF51679">
    <property type="entry name" value="Bacterial luciferase-like"/>
    <property type="match status" value="1"/>
</dbReference>
<dbReference type="InterPro" id="IPR011251">
    <property type="entry name" value="Luciferase-like_dom"/>
</dbReference>
<dbReference type="Gene3D" id="3.20.20.30">
    <property type="entry name" value="Luciferase-like domain"/>
    <property type="match status" value="1"/>
</dbReference>
<dbReference type="Pfam" id="PF00296">
    <property type="entry name" value="Bac_luciferase"/>
    <property type="match status" value="1"/>
</dbReference>
<dbReference type="EMBL" id="JAAGOA010000003">
    <property type="protein sequence ID" value="NED99694.1"/>
    <property type="molecule type" value="Genomic_DNA"/>
</dbReference>
<evidence type="ECO:0000313" key="3">
    <source>
        <dbReference type="EMBL" id="NED99694.1"/>
    </source>
</evidence>
<dbReference type="Proteomes" id="UP000475214">
    <property type="component" value="Unassembled WGS sequence"/>
</dbReference>
<dbReference type="InterPro" id="IPR050564">
    <property type="entry name" value="F420-G6PD/mer"/>
</dbReference>
<proteinExistence type="predicted"/>
<gene>
    <name evidence="3" type="ORF">G1H10_05895</name>
</gene>
<accession>A0A6L9S2K6</accession>
<keyword evidence="1" id="KW-0560">Oxidoreductase</keyword>
<dbReference type="InterPro" id="IPR036661">
    <property type="entry name" value="Luciferase-like_sf"/>
</dbReference>